<dbReference type="AlphaFoldDB" id="A0A9W5YVM1"/>
<comment type="caution">
    <text evidence="1">The sequence shown here is derived from an EMBL/GenBank/DDBJ whole genome shotgun (WGS) entry which is preliminary data.</text>
</comment>
<sequence>MAGFTESSTQNQPPPALDQAFHVLQFLSRAGNLAAEQRFHDIAQSCSHVWPTYVFQGAAAPGTQTVQTASARDGTQRAAPRQGVTTGTAAYPSAVPIYPTIVQDPGQYYLDESGLLESWNQNENSTGAFDIHGDWGIDLTGEAEGIYSSFHNPTMPLTGVDHMDWLEIEKVLNSDGA</sequence>
<gene>
    <name evidence="1" type="ORF">AbraCBS73388_011617</name>
</gene>
<organism evidence="1 2">
    <name type="scientific">Aspergillus brasiliensis</name>
    <dbReference type="NCBI Taxonomy" id="319629"/>
    <lineage>
        <taxon>Eukaryota</taxon>
        <taxon>Fungi</taxon>
        <taxon>Dikarya</taxon>
        <taxon>Ascomycota</taxon>
        <taxon>Pezizomycotina</taxon>
        <taxon>Eurotiomycetes</taxon>
        <taxon>Eurotiomycetidae</taxon>
        <taxon>Eurotiales</taxon>
        <taxon>Aspergillaceae</taxon>
        <taxon>Aspergillus</taxon>
        <taxon>Aspergillus subgen. Circumdati</taxon>
    </lineage>
</organism>
<proteinExistence type="predicted"/>
<evidence type="ECO:0000313" key="1">
    <source>
        <dbReference type="EMBL" id="GKZ24629.1"/>
    </source>
</evidence>
<evidence type="ECO:0000313" key="2">
    <source>
        <dbReference type="Proteomes" id="UP001143548"/>
    </source>
</evidence>
<protein>
    <submittedName>
        <fullName evidence="1">Uncharacterized protein</fullName>
    </submittedName>
</protein>
<accession>A0A9W5YVM1</accession>
<dbReference type="EMBL" id="BROQ01000090">
    <property type="protein sequence ID" value="GKZ24629.1"/>
    <property type="molecule type" value="Genomic_DNA"/>
</dbReference>
<reference evidence="1" key="1">
    <citation type="submission" date="2022-07" db="EMBL/GenBank/DDBJ databases">
        <title>Taxonomy of Aspergillus series Nigri: significant species reduction supported by multi-species coalescent approaches.</title>
        <authorList>
            <person name="Bian C."/>
            <person name="Kusuya Y."/>
            <person name="Sklenar F."/>
            <person name="D'hooge E."/>
            <person name="Yaguchi T."/>
            <person name="Takahashi H."/>
            <person name="Hubka V."/>
        </authorList>
    </citation>
    <scope>NUCLEOTIDE SEQUENCE</scope>
    <source>
        <strain evidence="1">CBS 733.88</strain>
    </source>
</reference>
<dbReference type="Proteomes" id="UP001143548">
    <property type="component" value="Unassembled WGS sequence"/>
</dbReference>
<name>A0A9W5YVM1_9EURO</name>